<name>A0A2T5JBC4_9SPHI</name>
<proteinExistence type="predicted"/>
<reference evidence="1 2" key="1">
    <citation type="submission" date="2018-04" db="EMBL/GenBank/DDBJ databases">
        <title>Genomic Encyclopedia of Archaeal and Bacterial Type Strains, Phase II (KMG-II): from individual species to whole genera.</title>
        <authorList>
            <person name="Goeker M."/>
        </authorList>
    </citation>
    <scope>NUCLEOTIDE SEQUENCE [LARGE SCALE GENOMIC DNA]</scope>
    <source>
        <strain evidence="1 2">DSM 26809</strain>
    </source>
</reference>
<dbReference type="OrthoDB" id="794494at2"/>
<dbReference type="AlphaFoldDB" id="A0A2T5JBC4"/>
<dbReference type="RefSeq" id="WP_107828349.1">
    <property type="nucleotide sequence ID" value="NZ_CP160205.1"/>
</dbReference>
<protein>
    <submittedName>
        <fullName evidence="1">Uncharacterized protein</fullName>
    </submittedName>
</protein>
<dbReference type="Proteomes" id="UP000244168">
    <property type="component" value="Unassembled WGS sequence"/>
</dbReference>
<comment type="caution">
    <text evidence="1">The sequence shown here is derived from an EMBL/GenBank/DDBJ whole genome shotgun (WGS) entry which is preliminary data.</text>
</comment>
<accession>A0A2T5JBC4</accession>
<organism evidence="1 2">
    <name type="scientific">Mucilaginibacter yixingensis</name>
    <dbReference type="NCBI Taxonomy" id="1295612"/>
    <lineage>
        <taxon>Bacteria</taxon>
        <taxon>Pseudomonadati</taxon>
        <taxon>Bacteroidota</taxon>
        <taxon>Sphingobacteriia</taxon>
        <taxon>Sphingobacteriales</taxon>
        <taxon>Sphingobacteriaceae</taxon>
        <taxon>Mucilaginibacter</taxon>
    </lineage>
</organism>
<evidence type="ECO:0000313" key="1">
    <source>
        <dbReference type="EMBL" id="PTQ98168.1"/>
    </source>
</evidence>
<gene>
    <name evidence="1" type="ORF">C8P68_103328</name>
</gene>
<sequence length="125" mass="14114">MTSFEVKPNALPQSNEDMTAYLNNLFTPDSKPYAELAYEVQHEFRYGGSPDVRRMVLDRVNYNPATGAGSFRVVLDIDFAFCCEDLRTVKRDQTSEWTFQVDAANASISFSGSPYAEERSTGDEF</sequence>
<evidence type="ECO:0000313" key="2">
    <source>
        <dbReference type="Proteomes" id="UP000244168"/>
    </source>
</evidence>
<dbReference type="EMBL" id="QAOQ01000003">
    <property type="protein sequence ID" value="PTQ98168.1"/>
    <property type="molecule type" value="Genomic_DNA"/>
</dbReference>
<keyword evidence="2" id="KW-1185">Reference proteome</keyword>